<dbReference type="SMART" id="SM00276">
    <property type="entry name" value="GLECT"/>
    <property type="match status" value="1"/>
</dbReference>
<dbReference type="InterPro" id="IPR013320">
    <property type="entry name" value="ConA-like_dom_sf"/>
</dbReference>
<dbReference type="Gene3D" id="2.60.120.200">
    <property type="match status" value="1"/>
</dbReference>
<organism evidence="4 5">
    <name type="scientific">Cylicocyclus nassatus</name>
    <name type="common">Nematode worm</name>
    <dbReference type="NCBI Taxonomy" id="53992"/>
    <lineage>
        <taxon>Eukaryota</taxon>
        <taxon>Metazoa</taxon>
        <taxon>Ecdysozoa</taxon>
        <taxon>Nematoda</taxon>
        <taxon>Chromadorea</taxon>
        <taxon>Rhabditida</taxon>
        <taxon>Rhabditina</taxon>
        <taxon>Rhabditomorpha</taxon>
        <taxon>Strongyloidea</taxon>
        <taxon>Strongylidae</taxon>
        <taxon>Cylicocyclus</taxon>
    </lineage>
</organism>
<accession>A0AA36MHE1</accession>
<dbReference type="GO" id="GO:0016936">
    <property type="term" value="F:galactoside binding"/>
    <property type="evidence" value="ECO:0007669"/>
    <property type="project" value="TreeGrafter"/>
</dbReference>
<evidence type="ECO:0000313" key="5">
    <source>
        <dbReference type="Proteomes" id="UP001176961"/>
    </source>
</evidence>
<gene>
    <name evidence="4" type="ORF">CYNAS_LOCUS21230</name>
</gene>
<sequence length="174" mass="20182">MHTVRYPDVPGVVPVHEQLRPGCVINIHGKVDERGYKNFAVEFLSGPNVVLHINFRFHCNENEVVMNSCNDGNWGQEIPSYNPLHRGDRFNIQICVQHDNYEIQVNGQHLAYYSHRFPMESVQAIGIKGDVFIDRIEFTGFEFRTDWNQDYHYGHSGYYGYGTVCYLPPVEIDD</sequence>
<evidence type="ECO:0000259" key="3">
    <source>
        <dbReference type="PROSITE" id="PS51304"/>
    </source>
</evidence>
<dbReference type="Pfam" id="PF00337">
    <property type="entry name" value="Gal-bind_lectin"/>
    <property type="match status" value="1"/>
</dbReference>
<keyword evidence="5" id="KW-1185">Reference proteome</keyword>
<dbReference type="PROSITE" id="PS51304">
    <property type="entry name" value="GALECTIN"/>
    <property type="match status" value="1"/>
</dbReference>
<dbReference type="CDD" id="cd00070">
    <property type="entry name" value="GLECT"/>
    <property type="match status" value="1"/>
</dbReference>
<dbReference type="InterPro" id="IPR044156">
    <property type="entry name" value="Galectin-like"/>
</dbReference>
<dbReference type="PANTHER" id="PTHR11346">
    <property type="entry name" value="GALECTIN"/>
    <property type="match status" value="1"/>
</dbReference>
<dbReference type="AlphaFoldDB" id="A0AA36MHE1"/>
<dbReference type="EMBL" id="CATQJL010000326">
    <property type="protein sequence ID" value="CAJ0609247.1"/>
    <property type="molecule type" value="Genomic_DNA"/>
</dbReference>
<name>A0AA36MHE1_CYLNA</name>
<dbReference type="SUPFAM" id="SSF49899">
    <property type="entry name" value="Concanavalin A-like lectins/glucanases"/>
    <property type="match status" value="1"/>
</dbReference>
<dbReference type="SMART" id="SM00908">
    <property type="entry name" value="Gal-bind_lectin"/>
    <property type="match status" value="1"/>
</dbReference>
<feature type="domain" description="Galectin" evidence="3">
    <location>
        <begin position="11"/>
        <end position="139"/>
    </location>
</feature>
<reference evidence="4" key="1">
    <citation type="submission" date="2023-07" db="EMBL/GenBank/DDBJ databases">
        <authorList>
            <consortium name="CYATHOMIX"/>
        </authorList>
    </citation>
    <scope>NUCLEOTIDE SEQUENCE</scope>
    <source>
        <strain evidence="4">N/A</strain>
    </source>
</reference>
<proteinExistence type="predicted"/>
<evidence type="ECO:0000256" key="2">
    <source>
        <dbReference type="RuleBase" id="RU102079"/>
    </source>
</evidence>
<dbReference type="FunFam" id="2.60.120.200:FF:000213">
    <property type="entry name" value="Galectin"/>
    <property type="match status" value="1"/>
</dbReference>
<evidence type="ECO:0000256" key="1">
    <source>
        <dbReference type="ARBA" id="ARBA00022734"/>
    </source>
</evidence>
<dbReference type="InterPro" id="IPR001079">
    <property type="entry name" value="Galectin_CRD"/>
</dbReference>
<dbReference type="GO" id="GO:0030246">
    <property type="term" value="F:carbohydrate binding"/>
    <property type="evidence" value="ECO:0007669"/>
    <property type="project" value="UniProtKB-UniRule"/>
</dbReference>
<comment type="caution">
    <text evidence="4">The sequence shown here is derived from an EMBL/GenBank/DDBJ whole genome shotgun (WGS) entry which is preliminary data.</text>
</comment>
<dbReference type="Proteomes" id="UP001176961">
    <property type="component" value="Unassembled WGS sequence"/>
</dbReference>
<evidence type="ECO:0000313" key="4">
    <source>
        <dbReference type="EMBL" id="CAJ0609247.1"/>
    </source>
</evidence>
<keyword evidence="1 2" id="KW-0430">Lectin</keyword>
<protein>
    <recommendedName>
        <fullName evidence="2">Galectin</fullName>
    </recommendedName>
</protein>
<dbReference type="PANTHER" id="PTHR11346:SF174">
    <property type="entry name" value="GALAPTIN LEC-8-RELATED"/>
    <property type="match status" value="1"/>
</dbReference>